<geneLocation type="plasmid" evidence="3 4">
    <name>pACIX903</name>
</geneLocation>
<keyword evidence="3" id="KW-0614">Plasmid</keyword>
<dbReference type="HOGENOM" id="CLU_1076729_0_0_0"/>
<proteinExistence type="predicted"/>
<keyword evidence="2" id="KW-0732">Signal</keyword>
<evidence type="ECO:0008006" key="5">
    <source>
        <dbReference type="Google" id="ProtNLM"/>
    </source>
</evidence>
<sequence length="258" mass="26612">MPMTYRQKRPSLSLAMVFSLVLATVTPFKSSAQIVVTIGPPQIRIDAQPPSPGEAFVWAPGHWGRNASGYAWIQGSWLMPPSAGMLWTPGYWRPQPGGFAWQAGRWGTSVGYYGGVNYGFGYLGSGFTASALRHDEIRHEVQQYREESGVRSNAGGRPSYPSSDHGNGWSPNGQSSQAGHGSATYGGGRPNPSNISGNGNAGGGTGPSGSEGSSSPTSGVHAGAGAANPSGPQPTGERVPKSGTGTGYGNPGGSYSPR</sequence>
<feature type="compositionally biased region" description="Polar residues" evidence="1">
    <location>
        <begin position="160"/>
        <end position="179"/>
    </location>
</feature>
<dbReference type="Proteomes" id="UP000000343">
    <property type="component" value="Plasmid pACIX903"/>
</dbReference>
<accession>E8X740</accession>
<dbReference type="InterPro" id="IPR024447">
    <property type="entry name" value="YXWGXW_rpt"/>
</dbReference>
<evidence type="ECO:0000313" key="4">
    <source>
        <dbReference type="Proteomes" id="UP000000343"/>
    </source>
</evidence>
<keyword evidence="4" id="KW-1185">Reference proteome</keyword>
<protein>
    <recommendedName>
        <fullName evidence="5">YXWGXW repeat-containing protein</fullName>
    </recommendedName>
</protein>
<feature type="compositionally biased region" description="Low complexity" evidence="1">
    <location>
        <begin position="210"/>
        <end position="219"/>
    </location>
</feature>
<feature type="compositionally biased region" description="Gly residues" evidence="1">
    <location>
        <begin position="199"/>
        <end position="209"/>
    </location>
</feature>
<dbReference type="KEGG" id="acm:AciX9_4318"/>
<feature type="chain" id="PRO_5003234269" description="YXWGXW repeat-containing protein" evidence="2">
    <location>
        <begin position="24"/>
        <end position="258"/>
    </location>
</feature>
<feature type="signal peptide" evidence="2">
    <location>
        <begin position="1"/>
        <end position="23"/>
    </location>
</feature>
<evidence type="ECO:0000256" key="1">
    <source>
        <dbReference type="SAM" id="MobiDB-lite"/>
    </source>
</evidence>
<name>E8X740_GRATM</name>
<reference evidence="4" key="1">
    <citation type="submission" date="2011-01" db="EMBL/GenBank/DDBJ databases">
        <title>Complete sequence of plasmid3 of Acidobacterium sp. MP5ACTX9.</title>
        <authorList>
            <consortium name="US DOE Joint Genome Institute"/>
            <person name="Lucas S."/>
            <person name="Copeland A."/>
            <person name="Lapidus A."/>
            <person name="Cheng J.-F."/>
            <person name="Goodwin L."/>
            <person name="Pitluck S."/>
            <person name="Teshima H."/>
            <person name="Detter J.C."/>
            <person name="Han C."/>
            <person name="Tapia R."/>
            <person name="Land M."/>
            <person name="Hauser L."/>
            <person name="Kyrpides N."/>
            <person name="Ivanova N."/>
            <person name="Ovchinnikova G."/>
            <person name="Pagani I."/>
            <person name="Rawat S.R."/>
            <person name="Mannisto M."/>
            <person name="Haggblom M.M."/>
            <person name="Woyke T."/>
        </authorList>
    </citation>
    <scope>NUCLEOTIDE SEQUENCE [LARGE SCALE GENOMIC DNA]</scope>
    <source>
        <strain evidence="4">MP5ACTX9</strain>
        <plasmid evidence="4">Plasmid pACIX903</plasmid>
    </source>
</reference>
<gene>
    <name evidence="3" type="ordered locus">AciX9_4318</name>
</gene>
<dbReference type="Pfam" id="PF12779">
    <property type="entry name" value="WXXGXW"/>
    <property type="match status" value="2"/>
</dbReference>
<evidence type="ECO:0000313" key="3">
    <source>
        <dbReference type="EMBL" id="ADW71274.1"/>
    </source>
</evidence>
<evidence type="ECO:0000256" key="2">
    <source>
        <dbReference type="SAM" id="SignalP"/>
    </source>
</evidence>
<feature type="region of interest" description="Disordered" evidence="1">
    <location>
        <begin position="142"/>
        <end position="258"/>
    </location>
</feature>
<dbReference type="EMBL" id="CP002483">
    <property type="protein sequence ID" value="ADW71274.1"/>
    <property type="molecule type" value="Genomic_DNA"/>
</dbReference>
<dbReference type="AlphaFoldDB" id="E8X740"/>
<dbReference type="OrthoDB" id="121499at2"/>
<organism evidence="4">
    <name type="scientific">Granulicella tundricola (strain ATCC BAA-1859 / DSM 23138 / MP5ACTX9)</name>
    <dbReference type="NCBI Taxonomy" id="1198114"/>
    <lineage>
        <taxon>Bacteria</taxon>
        <taxon>Pseudomonadati</taxon>
        <taxon>Acidobacteriota</taxon>
        <taxon>Terriglobia</taxon>
        <taxon>Terriglobales</taxon>
        <taxon>Acidobacteriaceae</taxon>
        <taxon>Granulicella</taxon>
    </lineage>
</organism>